<dbReference type="Proteomes" id="UP000037923">
    <property type="component" value="Unassembled WGS sequence"/>
</dbReference>
<dbReference type="GO" id="GO:0050178">
    <property type="term" value="F:phenylpyruvate tautomerase activity"/>
    <property type="evidence" value="ECO:0007669"/>
    <property type="project" value="UniProtKB-EC"/>
</dbReference>
<keyword evidence="3" id="KW-0202">Cytokine</keyword>
<reference evidence="13 14" key="1">
    <citation type="submission" date="2015-07" db="EMBL/GenBank/DDBJ databases">
        <title>High-quality genome of monoxenous trypanosomatid Leptomonas pyrrhocoris.</title>
        <authorList>
            <person name="Flegontov P."/>
            <person name="Butenko A."/>
            <person name="Firsov S."/>
            <person name="Vlcek C."/>
            <person name="Logacheva M.D."/>
            <person name="Field M."/>
            <person name="Filatov D."/>
            <person name="Flegontova O."/>
            <person name="Gerasimov E."/>
            <person name="Jackson A.P."/>
            <person name="Kelly S."/>
            <person name="Opperdoes F."/>
            <person name="O'Reilly A."/>
            <person name="Votypka J."/>
            <person name="Yurchenko V."/>
            <person name="Lukes J."/>
        </authorList>
    </citation>
    <scope>NUCLEOTIDE SEQUENCE [LARGE SCALE GENOMIC DNA]</scope>
    <source>
        <strain evidence="13">H10</strain>
    </source>
</reference>
<dbReference type="EC" id="5.3.2.1" evidence="9"/>
<dbReference type="SUPFAM" id="SSF55331">
    <property type="entry name" value="Tautomerase/MIF"/>
    <property type="match status" value="1"/>
</dbReference>
<dbReference type="EMBL" id="LGTL01000007">
    <property type="protein sequence ID" value="KPA81174.1"/>
    <property type="molecule type" value="Genomic_DNA"/>
</dbReference>
<dbReference type="PANTHER" id="PTHR11954">
    <property type="entry name" value="D-DOPACHROME DECARBOXYLASE"/>
    <property type="match status" value="1"/>
</dbReference>
<dbReference type="InterPro" id="IPR014347">
    <property type="entry name" value="Tautomerase/MIF_sf"/>
</dbReference>
<evidence type="ECO:0000313" key="14">
    <source>
        <dbReference type="Proteomes" id="UP000037923"/>
    </source>
</evidence>
<dbReference type="OMA" id="KSENWLM"/>
<organism evidence="13 14">
    <name type="scientific">Leptomonas pyrrhocoris</name>
    <name type="common">Firebug parasite</name>
    <dbReference type="NCBI Taxonomy" id="157538"/>
    <lineage>
        <taxon>Eukaryota</taxon>
        <taxon>Discoba</taxon>
        <taxon>Euglenozoa</taxon>
        <taxon>Kinetoplastea</taxon>
        <taxon>Metakinetoplastina</taxon>
        <taxon>Trypanosomatida</taxon>
        <taxon>Trypanosomatidae</taxon>
        <taxon>Leishmaniinae</taxon>
        <taxon>Leptomonas</taxon>
    </lineage>
</organism>
<evidence type="ECO:0000256" key="3">
    <source>
        <dbReference type="ARBA" id="ARBA00022514"/>
    </source>
</evidence>
<evidence type="ECO:0000256" key="9">
    <source>
        <dbReference type="ARBA" id="ARBA00039086"/>
    </source>
</evidence>
<evidence type="ECO:0000256" key="10">
    <source>
        <dbReference type="ARBA" id="ARBA00041631"/>
    </source>
</evidence>
<evidence type="ECO:0000256" key="1">
    <source>
        <dbReference type="ARBA" id="ARBA00004613"/>
    </source>
</evidence>
<dbReference type="Gene3D" id="3.30.429.10">
    <property type="entry name" value="Macrophage Migration Inhibitory Factor"/>
    <property type="match status" value="1"/>
</dbReference>
<evidence type="ECO:0000256" key="12">
    <source>
        <dbReference type="ARBA" id="ARBA00042730"/>
    </source>
</evidence>
<evidence type="ECO:0000256" key="8">
    <source>
        <dbReference type="ARBA" id="ARBA00038932"/>
    </source>
</evidence>
<comment type="catalytic activity">
    <reaction evidence="6">
        <text>3-phenylpyruvate = enol-phenylpyruvate</text>
        <dbReference type="Rhea" id="RHEA:17097"/>
        <dbReference type="ChEBI" id="CHEBI:16815"/>
        <dbReference type="ChEBI" id="CHEBI:18005"/>
        <dbReference type="EC" id="5.3.2.1"/>
    </reaction>
</comment>
<evidence type="ECO:0000256" key="5">
    <source>
        <dbReference type="ARBA" id="ARBA00023235"/>
    </source>
</evidence>
<dbReference type="GO" id="GO:0005615">
    <property type="term" value="C:extracellular space"/>
    <property type="evidence" value="ECO:0007669"/>
    <property type="project" value="UniProtKB-KW"/>
</dbReference>
<evidence type="ECO:0000256" key="6">
    <source>
        <dbReference type="ARBA" id="ARBA00036735"/>
    </source>
</evidence>
<dbReference type="VEuPathDB" id="TriTrypDB:LpyrH10_07_3200"/>
<sequence length="113" mass="12612">MPFLHTIVSTKLDDAQRAHLTKAFKTICREVFNKPEEFVMTAFNDETPMAFRDSTGPAAYIRVEVFGTYEPTDPAKATPAITAVVTKECGIPADRIYILYYGTPHIGWNGVNL</sequence>
<dbReference type="Pfam" id="PF01187">
    <property type="entry name" value="MIF"/>
    <property type="match status" value="1"/>
</dbReference>
<evidence type="ECO:0000313" key="13">
    <source>
        <dbReference type="EMBL" id="KPA81173.1"/>
    </source>
</evidence>
<gene>
    <name evidence="13" type="ORF">ABB37_04513</name>
</gene>
<evidence type="ECO:0000256" key="4">
    <source>
        <dbReference type="ARBA" id="ARBA00022525"/>
    </source>
</evidence>
<proteinExistence type="inferred from homology"/>
<keyword evidence="14" id="KW-1185">Reference proteome</keyword>
<dbReference type="AlphaFoldDB" id="A0A0M9G2Y7"/>
<keyword evidence="5" id="KW-0413">Isomerase</keyword>
<dbReference type="GeneID" id="26904804"/>
<evidence type="ECO:0000256" key="2">
    <source>
        <dbReference type="ARBA" id="ARBA00005851"/>
    </source>
</evidence>
<dbReference type="EC" id="5.3.3.12" evidence="8"/>
<name>A0A0M9G2Y7_LEPPY</name>
<accession>A0A0M9G2Y7</accession>
<evidence type="ECO:0000256" key="7">
    <source>
        <dbReference type="ARBA" id="ARBA00036823"/>
    </source>
</evidence>
<protein>
    <recommendedName>
        <fullName evidence="12">L-dopachrome isomerase</fullName>
        <ecNumber evidence="9">5.3.2.1</ecNumber>
        <ecNumber evidence="8">5.3.3.12</ecNumber>
    </recommendedName>
    <alternativeName>
        <fullName evidence="10">L-dopachrome tautomerase</fullName>
    </alternativeName>
    <alternativeName>
        <fullName evidence="11">Phenylpyruvate tautomerase</fullName>
    </alternativeName>
</protein>
<dbReference type="OrthoDB" id="255819at2759"/>
<dbReference type="EMBL" id="LGTL01000007">
    <property type="protein sequence ID" value="KPA81173.1"/>
    <property type="molecule type" value="Genomic_DNA"/>
</dbReference>
<comment type="similarity">
    <text evidence="2">Belongs to the MIF family.</text>
</comment>
<keyword evidence="4" id="KW-0964">Secreted</keyword>
<evidence type="ECO:0000256" key="11">
    <source>
        <dbReference type="ARBA" id="ARBA00041912"/>
    </source>
</evidence>
<dbReference type="GO" id="GO:0005125">
    <property type="term" value="F:cytokine activity"/>
    <property type="evidence" value="ECO:0007669"/>
    <property type="project" value="UniProtKB-KW"/>
</dbReference>
<comment type="catalytic activity">
    <reaction evidence="7">
        <text>L-dopachrome = 5,6-dihydroxyindole-2-carboxylate</text>
        <dbReference type="Rhea" id="RHEA:13041"/>
        <dbReference type="ChEBI" id="CHEBI:16875"/>
        <dbReference type="ChEBI" id="CHEBI:57509"/>
        <dbReference type="EC" id="5.3.3.12"/>
    </reaction>
</comment>
<dbReference type="PANTHER" id="PTHR11954:SF6">
    <property type="entry name" value="MACROPHAGE MIGRATION INHIBITORY FACTOR"/>
    <property type="match status" value="1"/>
</dbReference>
<dbReference type="GO" id="GO:0004167">
    <property type="term" value="F:dopachrome isomerase activity"/>
    <property type="evidence" value="ECO:0007669"/>
    <property type="project" value="UniProtKB-EC"/>
</dbReference>
<comment type="caution">
    <text evidence="13">The sequence shown here is derived from an EMBL/GenBank/DDBJ whole genome shotgun (WGS) entry which is preliminary data.</text>
</comment>
<dbReference type="RefSeq" id="XP_015659612.1">
    <property type="nucleotide sequence ID" value="XM_015802211.1"/>
</dbReference>
<dbReference type="InterPro" id="IPR001398">
    <property type="entry name" value="Macrophage_inhib_fac"/>
</dbReference>
<dbReference type="RefSeq" id="XP_015659613.1">
    <property type="nucleotide sequence ID" value="XM_015802212.1"/>
</dbReference>
<comment type="subcellular location">
    <subcellularLocation>
        <location evidence="1">Secreted</location>
    </subcellularLocation>
</comment>